<evidence type="ECO:0000313" key="1">
    <source>
        <dbReference type="EMBL" id="KAB8197641.1"/>
    </source>
</evidence>
<name>A0A5C4WVV1_9ACTN</name>
<dbReference type="OrthoDB" id="3531944at2"/>
<keyword evidence="2" id="KW-1185">Reference proteome</keyword>
<dbReference type="Proteomes" id="UP000312512">
    <property type="component" value="Unassembled WGS sequence"/>
</dbReference>
<evidence type="ECO:0008006" key="3">
    <source>
        <dbReference type="Google" id="ProtNLM"/>
    </source>
</evidence>
<accession>A0A5C4WVV1</accession>
<protein>
    <recommendedName>
        <fullName evidence="3">Beta-lactamase</fullName>
    </recommendedName>
</protein>
<sequence length="282" mass="30826">MRTSYILLGEVMRTTKKIAALLVGVAAPVAVMAPAAEAEARPAMVAYHGLTASQSVERVRQLRDQGYRPITVNVSDGERYAAVWAKGGSPSKWGIWQGMSADEFQQRFDAGLKEGAQPVSVSATGPSGSPVFTAIFEKRSGRFFTRSNLTPSQFGAANKKYAGQGLALSSVDVYGTPGDLRYVGVWTANQGGAWYYTYGKSHEQHEAYFNAKRKQGFRPVKVAVAPDGTYSAVWRKDGVKSWAHYIDMTASGYQKRFESLNAKGLFPVQVNAENGRYTAIWQ</sequence>
<organism evidence="1 2">
    <name type="scientific">Nonomuraea phyllanthi</name>
    <dbReference type="NCBI Taxonomy" id="2219224"/>
    <lineage>
        <taxon>Bacteria</taxon>
        <taxon>Bacillati</taxon>
        <taxon>Actinomycetota</taxon>
        <taxon>Actinomycetes</taxon>
        <taxon>Streptosporangiales</taxon>
        <taxon>Streptosporangiaceae</taxon>
        <taxon>Nonomuraea</taxon>
    </lineage>
</organism>
<evidence type="ECO:0000313" key="2">
    <source>
        <dbReference type="Proteomes" id="UP000312512"/>
    </source>
</evidence>
<dbReference type="AlphaFoldDB" id="A0A5C4WVV1"/>
<dbReference type="RefSeq" id="WP_139628324.1">
    <property type="nucleotide sequence ID" value="NZ_VDLX02000001.1"/>
</dbReference>
<reference evidence="1 2" key="1">
    <citation type="submission" date="2019-10" db="EMBL/GenBank/DDBJ databases">
        <title>Nonomuraea sp. nov., isolated from Phyllanthus amarus.</title>
        <authorList>
            <person name="Klykleung N."/>
            <person name="Tanasupawat S."/>
        </authorList>
    </citation>
    <scope>NUCLEOTIDE SEQUENCE [LARGE SCALE GENOMIC DNA]</scope>
    <source>
        <strain evidence="1 2">PA1-10</strain>
    </source>
</reference>
<comment type="caution">
    <text evidence="1">The sequence shown here is derived from an EMBL/GenBank/DDBJ whole genome shotgun (WGS) entry which is preliminary data.</text>
</comment>
<dbReference type="EMBL" id="VDLX02000001">
    <property type="protein sequence ID" value="KAB8197641.1"/>
    <property type="molecule type" value="Genomic_DNA"/>
</dbReference>
<gene>
    <name evidence="1" type="ORF">FH608_003645</name>
</gene>
<dbReference type="InterPro" id="IPR049511">
    <property type="entry name" value="PGH-like_rpt"/>
</dbReference>
<dbReference type="Pfam" id="PF17660">
    <property type="entry name" value="BTRD1"/>
    <property type="match status" value="5"/>
</dbReference>
<proteinExistence type="predicted"/>